<evidence type="ECO:0000313" key="9">
    <source>
        <dbReference type="EMBL" id="GAV56575.1"/>
    </source>
</evidence>
<feature type="domain" description="N-acetyltransferase" evidence="8">
    <location>
        <begin position="370"/>
        <end position="528"/>
    </location>
</feature>
<keyword evidence="2" id="KW-0479">Metal-binding</keyword>
<keyword evidence="5" id="KW-0539">Nucleus</keyword>
<dbReference type="InterPro" id="IPR011011">
    <property type="entry name" value="Znf_FYVE_PHD"/>
</dbReference>
<evidence type="ECO:0000259" key="7">
    <source>
        <dbReference type="PROSITE" id="PS50016"/>
    </source>
</evidence>
<dbReference type="SUPFAM" id="SSF57903">
    <property type="entry name" value="FYVE/PHD zinc finger"/>
    <property type="match status" value="1"/>
</dbReference>
<protein>
    <submittedName>
        <fullName evidence="9">PHD domain-containing protein</fullName>
    </submittedName>
</protein>
<dbReference type="InterPro" id="IPR059153">
    <property type="entry name" value="NSD_PHD-1st"/>
</dbReference>
<sequence>WSKAGPEIIGGAKCCPNAIISYRFKNPHDPLVVDIRKHLSYLGWKIEYTKSKGMGALLFRYTSPAGKRYNSLVQLCQDMRKSTTMDMHTDMEIMRKSTMDMDMEIMTKSTTTDMEMEVHPPSKPDRLPHIKLKWLMDNNAVFPEDKVHYRDRKGGPPLAAGRITRHGIKCNCCHKVFTLTSFEAHAGSKNHRPAANIILENGKSLLDCQIQLAGDSKARSKKTKKHHGMKNELVEEDNDFICTVCHCDGELILCDQCPSSFHKSCLGLKDVPDGKWFCHSCCCAICLQRAVKESTEDSTNNSVHTCYQCERKYHAGCLRSRDVPMSESSVEGKWFCGSNCEKIYSGLHELLGRPIQVGVNDLTWTLVKCTDQRQYYSKLNAALEVMHECFMPCKEAGRDLVEDVIFSRPSELNRLNFKGFYTILLERRKKLISAATVRIYGKEVAEMPLIGTRVKYRGGGMCRTLMNELEKKLKELEVERLVLPAAHSVLKAWTTRFGFSQMTDSERVQFLKYTFLNFHGTIMCQKVLEKS</sequence>
<dbReference type="InterPro" id="IPR042163">
    <property type="entry name" value="PHF12"/>
</dbReference>
<dbReference type="SUPFAM" id="SSF55729">
    <property type="entry name" value="Acyl-CoA N-acyltransferases (Nat)"/>
    <property type="match status" value="1"/>
</dbReference>
<dbReference type="Gene3D" id="3.40.630.30">
    <property type="match status" value="1"/>
</dbReference>
<dbReference type="GO" id="GO:0016747">
    <property type="term" value="F:acyltransferase activity, transferring groups other than amino-acyl groups"/>
    <property type="evidence" value="ECO:0007669"/>
    <property type="project" value="InterPro"/>
</dbReference>
<reference evidence="10" key="1">
    <citation type="submission" date="2016-04" db="EMBL/GenBank/DDBJ databases">
        <title>Cephalotus genome sequencing.</title>
        <authorList>
            <person name="Fukushima K."/>
            <person name="Hasebe M."/>
            <person name="Fang X."/>
        </authorList>
    </citation>
    <scope>NUCLEOTIDE SEQUENCE [LARGE SCALE GENOMIC DNA]</scope>
    <source>
        <strain evidence="10">cv. St1</strain>
    </source>
</reference>
<dbReference type="InterPro" id="IPR000182">
    <property type="entry name" value="GNAT_dom"/>
</dbReference>
<feature type="non-terminal residue" evidence="9">
    <location>
        <position position="531"/>
    </location>
</feature>
<comment type="caution">
    <text evidence="9">The sequence shown here is derived from an EMBL/GenBank/DDBJ whole genome shotgun (WGS) entry which is preliminary data.</text>
</comment>
<dbReference type="GO" id="GO:0003714">
    <property type="term" value="F:transcription corepressor activity"/>
    <property type="evidence" value="ECO:0007669"/>
    <property type="project" value="InterPro"/>
</dbReference>
<evidence type="ECO:0000256" key="4">
    <source>
        <dbReference type="ARBA" id="ARBA00022833"/>
    </source>
</evidence>
<dbReference type="SMART" id="SM00249">
    <property type="entry name" value="PHD"/>
    <property type="match status" value="2"/>
</dbReference>
<dbReference type="Proteomes" id="UP000187406">
    <property type="component" value="Unassembled WGS sequence"/>
</dbReference>
<evidence type="ECO:0000256" key="2">
    <source>
        <dbReference type="ARBA" id="ARBA00022723"/>
    </source>
</evidence>
<evidence type="ECO:0000256" key="5">
    <source>
        <dbReference type="ARBA" id="ARBA00023242"/>
    </source>
</evidence>
<organism evidence="9 10">
    <name type="scientific">Cephalotus follicularis</name>
    <name type="common">Albany pitcher plant</name>
    <dbReference type="NCBI Taxonomy" id="3775"/>
    <lineage>
        <taxon>Eukaryota</taxon>
        <taxon>Viridiplantae</taxon>
        <taxon>Streptophyta</taxon>
        <taxon>Embryophyta</taxon>
        <taxon>Tracheophyta</taxon>
        <taxon>Spermatophyta</taxon>
        <taxon>Magnoliopsida</taxon>
        <taxon>eudicotyledons</taxon>
        <taxon>Gunneridae</taxon>
        <taxon>Pentapetalae</taxon>
        <taxon>rosids</taxon>
        <taxon>fabids</taxon>
        <taxon>Oxalidales</taxon>
        <taxon>Cephalotaceae</taxon>
        <taxon>Cephalotus</taxon>
    </lineage>
</organism>
<name>A0A1Q3ALN9_CEPFO</name>
<dbReference type="Pfam" id="PF23011">
    <property type="entry name" value="PHD-1st_NSD"/>
    <property type="match status" value="1"/>
</dbReference>
<dbReference type="InterPro" id="IPR032308">
    <property type="entry name" value="TDBD"/>
</dbReference>
<dbReference type="EMBL" id="BDDD01000003">
    <property type="protein sequence ID" value="GAV56575.1"/>
    <property type="molecule type" value="Genomic_DNA"/>
</dbReference>
<dbReference type="InterPro" id="IPR054292">
    <property type="entry name" value="DUF7028"/>
</dbReference>
<dbReference type="PANTHER" id="PTHR46309:SF12">
    <property type="entry name" value="GB|AAC80581.1"/>
    <property type="match status" value="1"/>
</dbReference>
<gene>
    <name evidence="9" type="ORF">CFOL_v3_00117</name>
</gene>
<evidence type="ECO:0000256" key="3">
    <source>
        <dbReference type="ARBA" id="ARBA00022771"/>
    </source>
</evidence>
<evidence type="ECO:0000256" key="1">
    <source>
        <dbReference type="ARBA" id="ARBA00004123"/>
    </source>
</evidence>
<proteinExistence type="predicted"/>
<dbReference type="Pfam" id="PF16135">
    <property type="entry name" value="TDBD"/>
    <property type="match status" value="1"/>
</dbReference>
<dbReference type="InterPro" id="IPR019787">
    <property type="entry name" value="Znf_PHD-finger"/>
</dbReference>
<dbReference type="InParanoid" id="A0A1Q3ALN9"/>
<dbReference type="AlphaFoldDB" id="A0A1Q3ALN9"/>
<dbReference type="InterPro" id="IPR056511">
    <property type="entry name" value="IDM1_C"/>
</dbReference>
<evidence type="ECO:0000256" key="6">
    <source>
        <dbReference type="PROSITE-ProRule" id="PRU00146"/>
    </source>
</evidence>
<dbReference type="Gene3D" id="3.30.40.10">
    <property type="entry name" value="Zinc/RING finger domain, C3HC4 (zinc finger)"/>
    <property type="match status" value="2"/>
</dbReference>
<dbReference type="InterPro" id="IPR019786">
    <property type="entry name" value="Zinc_finger_PHD-type_CS"/>
</dbReference>
<comment type="subcellular location">
    <subcellularLocation>
        <location evidence="1">Nucleus</location>
    </subcellularLocation>
</comment>
<keyword evidence="10" id="KW-1185">Reference proteome</keyword>
<dbReference type="InterPro" id="IPR013083">
    <property type="entry name" value="Znf_RING/FYVE/PHD"/>
</dbReference>
<keyword evidence="3 6" id="KW-0863">Zinc-finger</keyword>
<dbReference type="GO" id="GO:0005634">
    <property type="term" value="C:nucleus"/>
    <property type="evidence" value="ECO:0007669"/>
    <property type="project" value="UniProtKB-SubCell"/>
</dbReference>
<dbReference type="InterPro" id="IPR001965">
    <property type="entry name" value="Znf_PHD"/>
</dbReference>
<evidence type="ECO:0000259" key="8">
    <source>
        <dbReference type="PROSITE" id="PS51186"/>
    </source>
</evidence>
<dbReference type="PANTHER" id="PTHR46309">
    <property type="entry name" value="PHD FINGER PROTEIN 12"/>
    <property type="match status" value="1"/>
</dbReference>
<dbReference type="PROSITE" id="PS51186">
    <property type="entry name" value="GNAT"/>
    <property type="match status" value="1"/>
</dbReference>
<feature type="non-terminal residue" evidence="9">
    <location>
        <position position="1"/>
    </location>
</feature>
<dbReference type="PROSITE" id="PS50016">
    <property type="entry name" value="ZF_PHD_2"/>
    <property type="match status" value="1"/>
</dbReference>
<evidence type="ECO:0000313" key="10">
    <source>
        <dbReference type="Proteomes" id="UP000187406"/>
    </source>
</evidence>
<dbReference type="GO" id="GO:0006357">
    <property type="term" value="P:regulation of transcription by RNA polymerase II"/>
    <property type="evidence" value="ECO:0007669"/>
    <property type="project" value="TreeGrafter"/>
</dbReference>
<dbReference type="PROSITE" id="PS01359">
    <property type="entry name" value="ZF_PHD_1"/>
    <property type="match status" value="1"/>
</dbReference>
<keyword evidence="4" id="KW-0862">Zinc</keyword>
<dbReference type="Pfam" id="PF23209">
    <property type="entry name" value="IDM1_C"/>
    <property type="match status" value="1"/>
</dbReference>
<dbReference type="Pfam" id="PF22970">
    <property type="entry name" value="DUF7028"/>
    <property type="match status" value="1"/>
</dbReference>
<feature type="domain" description="PHD-type" evidence="7">
    <location>
        <begin position="239"/>
        <end position="284"/>
    </location>
</feature>
<dbReference type="STRING" id="3775.A0A1Q3ALN9"/>
<dbReference type="GO" id="GO:0008270">
    <property type="term" value="F:zinc ion binding"/>
    <property type="evidence" value="ECO:0007669"/>
    <property type="project" value="UniProtKB-KW"/>
</dbReference>
<accession>A0A1Q3ALN9</accession>
<dbReference type="OrthoDB" id="1903104at2759"/>
<dbReference type="InterPro" id="IPR016181">
    <property type="entry name" value="Acyl_CoA_acyltransferase"/>
</dbReference>